<reference evidence="1" key="2">
    <citation type="submission" date="2022-10" db="EMBL/GenBank/DDBJ databases">
        <authorList>
            <consortium name="ENA_rothamsted_submissions"/>
            <consortium name="culmorum"/>
            <person name="King R."/>
        </authorList>
    </citation>
    <scope>NUCLEOTIDE SEQUENCE</scope>
</reference>
<keyword evidence="2" id="KW-1185">Reference proteome</keyword>
<dbReference type="Proteomes" id="UP001154329">
    <property type="component" value="Chromosome 2"/>
</dbReference>
<name>A0A9P0J3J7_APHGO</name>
<organism evidence="1 2">
    <name type="scientific">Aphis gossypii</name>
    <name type="common">Cotton aphid</name>
    <dbReference type="NCBI Taxonomy" id="80765"/>
    <lineage>
        <taxon>Eukaryota</taxon>
        <taxon>Metazoa</taxon>
        <taxon>Ecdysozoa</taxon>
        <taxon>Arthropoda</taxon>
        <taxon>Hexapoda</taxon>
        <taxon>Insecta</taxon>
        <taxon>Pterygota</taxon>
        <taxon>Neoptera</taxon>
        <taxon>Paraneoptera</taxon>
        <taxon>Hemiptera</taxon>
        <taxon>Sternorrhyncha</taxon>
        <taxon>Aphidomorpha</taxon>
        <taxon>Aphidoidea</taxon>
        <taxon>Aphididae</taxon>
        <taxon>Aphidini</taxon>
        <taxon>Aphis</taxon>
        <taxon>Aphis</taxon>
    </lineage>
</organism>
<protein>
    <submittedName>
        <fullName evidence="1">Uncharacterized protein</fullName>
    </submittedName>
</protein>
<accession>A0A9P0J3J7</accession>
<evidence type="ECO:0000313" key="2">
    <source>
        <dbReference type="Proteomes" id="UP001154329"/>
    </source>
</evidence>
<gene>
    <name evidence="1" type="ORF">APHIGO_LOCUS7201</name>
</gene>
<evidence type="ECO:0000313" key="1">
    <source>
        <dbReference type="EMBL" id="CAH1726286.1"/>
    </source>
</evidence>
<proteinExistence type="predicted"/>
<dbReference type="AlphaFoldDB" id="A0A9P0J3J7"/>
<sequence>MYYFVFRHIQHHVQKYYHERCNTKNIMRPRVQKEIVGVKILVFWFFDYYDLPISKYVCKYYIVYNKLDLYTPNYIDVENSRNALQSNIVRIIYVRIICHNQGFELDGFTYFLVAYSKSDSTQIYFKIHTTQIQKCMLHIFAYFTGIK</sequence>
<reference evidence="1" key="1">
    <citation type="submission" date="2022-02" db="EMBL/GenBank/DDBJ databases">
        <authorList>
            <person name="King R."/>
        </authorList>
    </citation>
    <scope>NUCLEOTIDE SEQUENCE</scope>
</reference>
<dbReference type="EMBL" id="OU899035">
    <property type="protein sequence ID" value="CAH1726286.1"/>
    <property type="molecule type" value="Genomic_DNA"/>
</dbReference>